<dbReference type="InterPro" id="IPR025870">
    <property type="entry name" value="Glyoxalase-like_dom"/>
</dbReference>
<dbReference type="Gene3D" id="3.10.180.10">
    <property type="entry name" value="2,3-Dihydroxybiphenyl 1,2-Dioxygenase, domain 1"/>
    <property type="match status" value="1"/>
</dbReference>
<dbReference type="PANTHER" id="PTHR40265">
    <property type="entry name" value="BLL2707 PROTEIN"/>
    <property type="match status" value="1"/>
</dbReference>
<evidence type="ECO:0000259" key="1">
    <source>
        <dbReference type="Pfam" id="PF13468"/>
    </source>
</evidence>
<protein>
    <submittedName>
        <fullName evidence="2">VOC family protein</fullName>
    </submittedName>
</protein>
<name>A0ABT8GQW0_9BACL</name>
<keyword evidence="3" id="KW-1185">Reference proteome</keyword>
<dbReference type="Pfam" id="PF13468">
    <property type="entry name" value="Glyoxalase_3"/>
    <property type="match status" value="1"/>
</dbReference>
<organism evidence="2 3">
    <name type="scientific">Ureibacillus aquaedulcis</name>
    <dbReference type="NCBI Taxonomy" id="3058421"/>
    <lineage>
        <taxon>Bacteria</taxon>
        <taxon>Bacillati</taxon>
        <taxon>Bacillota</taxon>
        <taxon>Bacilli</taxon>
        <taxon>Bacillales</taxon>
        <taxon>Caryophanaceae</taxon>
        <taxon>Ureibacillus</taxon>
    </lineage>
</organism>
<accession>A0ABT8GQW0</accession>
<reference evidence="2" key="1">
    <citation type="submission" date="2023-07" db="EMBL/GenBank/DDBJ databases">
        <title>Ureibacillus sp. isolated from freshwater well.</title>
        <authorList>
            <person name="Kirdat K."/>
            <person name="Bhatt A."/>
            <person name="Teware R."/>
            <person name="Bhavsar Y."/>
            <person name="Yadav A."/>
        </authorList>
    </citation>
    <scope>NUCLEOTIDE SEQUENCE</scope>
    <source>
        <strain evidence="2">BA0131</strain>
    </source>
</reference>
<sequence length="250" mass="28635">MYLLDHLVHFVEKPEKLVETTREHGIHTVNGGKHEMWGTYNSLCYFELSYIEFIGIFDEALFEKSALEPFTLHETYKKKNFQNGVVRIALRTENIEKAAENLRLLSYEVHGPEKFSRTRPDGTILKWKLLHFGKTGQSLDFPFVIQWDGDDDQRFQELVESGVIKPHPIGDLQIKEIEIEVGDLSIAAEWGKVFGLEVEGTDSIRTIKIANCELKFKAVDGNNKISQITISGAQEEKELIIEGTSYLFKD</sequence>
<dbReference type="PANTHER" id="PTHR40265:SF1">
    <property type="entry name" value="GLYOXALASE-LIKE DOMAIN-CONTAINING PROTEIN"/>
    <property type="match status" value="1"/>
</dbReference>
<dbReference type="EMBL" id="JAUHTQ010000006">
    <property type="protein sequence ID" value="MDN4493788.1"/>
    <property type="molecule type" value="Genomic_DNA"/>
</dbReference>
<dbReference type="SUPFAM" id="SSF54593">
    <property type="entry name" value="Glyoxalase/Bleomycin resistance protein/Dihydroxybiphenyl dioxygenase"/>
    <property type="match status" value="1"/>
</dbReference>
<evidence type="ECO:0000313" key="3">
    <source>
        <dbReference type="Proteomes" id="UP001172743"/>
    </source>
</evidence>
<dbReference type="RefSeq" id="WP_301138125.1">
    <property type="nucleotide sequence ID" value="NZ_JAUHTQ010000006.1"/>
</dbReference>
<feature type="domain" description="Glyoxalase-like" evidence="1">
    <location>
        <begin position="4"/>
        <end position="191"/>
    </location>
</feature>
<gene>
    <name evidence="2" type="ORF">QYB95_09595</name>
</gene>
<evidence type="ECO:0000313" key="2">
    <source>
        <dbReference type="EMBL" id="MDN4493788.1"/>
    </source>
</evidence>
<proteinExistence type="predicted"/>
<dbReference type="Proteomes" id="UP001172743">
    <property type="component" value="Unassembled WGS sequence"/>
</dbReference>
<comment type="caution">
    <text evidence="2">The sequence shown here is derived from an EMBL/GenBank/DDBJ whole genome shotgun (WGS) entry which is preliminary data.</text>
</comment>
<dbReference type="InterPro" id="IPR029068">
    <property type="entry name" value="Glyas_Bleomycin-R_OHBP_Dase"/>
</dbReference>